<sequence length="134" mass="14397">MPDVPHVSTVVHRPWRRVYDYAADPTNLPHWAAGLSSAALVPADDGWWTATSPMGTVGVRFSEPNPFGVLDHVVRLPDGTEVLNPMRVVPWGGDAEVVFTVRPRAGMTDADVEADVAAVAADLETLRGILESEG</sequence>
<accession>A0A7Y9E1Q8</accession>
<dbReference type="SUPFAM" id="SSF55961">
    <property type="entry name" value="Bet v1-like"/>
    <property type="match status" value="1"/>
</dbReference>
<dbReference type="Gene3D" id="3.30.530.20">
    <property type="match status" value="1"/>
</dbReference>
<proteinExistence type="predicted"/>
<evidence type="ECO:0008006" key="3">
    <source>
        <dbReference type="Google" id="ProtNLM"/>
    </source>
</evidence>
<dbReference type="InterPro" id="IPR023393">
    <property type="entry name" value="START-like_dom_sf"/>
</dbReference>
<reference evidence="1 2" key="1">
    <citation type="submission" date="2020-07" db="EMBL/GenBank/DDBJ databases">
        <title>Sequencing the genomes of 1000 actinobacteria strains.</title>
        <authorList>
            <person name="Klenk H.-P."/>
        </authorList>
    </citation>
    <scope>NUCLEOTIDE SEQUENCE [LARGE SCALE GENOMIC DNA]</scope>
    <source>
        <strain evidence="1 2">DSM 45772</strain>
    </source>
</reference>
<organism evidence="1 2">
    <name type="scientific">Actinomycetospora corticicola</name>
    <dbReference type="NCBI Taxonomy" id="663602"/>
    <lineage>
        <taxon>Bacteria</taxon>
        <taxon>Bacillati</taxon>
        <taxon>Actinomycetota</taxon>
        <taxon>Actinomycetes</taxon>
        <taxon>Pseudonocardiales</taxon>
        <taxon>Pseudonocardiaceae</taxon>
        <taxon>Actinomycetospora</taxon>
    </lineage>
</organism>
<evidence type="ECO:0000313" key="2">
    <source>
        <dbReference type="Proteomes" id="UP000535890"/>
    </source>
</evidence>
<gene>
    <name evidence="1" type="ORF">BJ983_005730</name>
</gene>
<dbReference type="RefSeq" id="WP_179796922.1">
    <property type="nucleotide sequence ID" value="NZ_BAABHP010000023.1"/>
</dbReference>
<name>A0A7Y9E1Q8_9PSEU</name>
<evidence type="ECO:0000313" key="1">
    <source>
        <dbReference type="EMBL" id="NYD39628.1"/>
    </source>
</evidence>
<protein>
    <recommendedName>
        <fullName evidence="3">Polyketide cyclase/dehydrase/lipid transport protein</fullName>
    </recommendedName>
</protein>
<dbReference type="AlphaFoldDB" id="A0A7Y9E1Q8"/>
<dbReference type="EMBL" id="JACCBN010000001">
    <property type="protein sequence ID" value="NYD39628.1"/>
    <property type="molecule type" value="Genomic_DNA"/>
</dbReference>
<dbReference type="Proteomes" id="UP000535890">
    <property type="component" value="Unassembled WGS sequence"/>
</dbReference>
<comment type="caution">
    <text evidence="1">The sequence shown here is derived from an EMBL/GenBank/DDBJ whole genome shotgun (WGS) entry which is preliminary data.</text>
</comment>
<keyword evidence="2" id="KW-1185">Reference proteome</keyword>